<evidence type="ECO:0000313" key="3">
    <source>
        <dbReference type="Proteomes" id="UP000235405"/>
    </source>
</evidence>
<name>A0A2N7C7Q1_VIBSP</name>
<gene>
    <name evidence="2" type="ORF">BCV19_19670</name>
</gene>
<protein>
    <submittedName>
        <fullName evidence="2">Cytochrome C</fullName>
    </submittedName>
</protein>
<dbReference type="EMBL" id="MCSW01000230">
    <property type="protein sequence ID" value="PMF16906.1"/>
    <property type="molecule type" value="Genomic_DNA"/>
</dbReference>
<dbReference type="GO" id="GO:0009055">
    <property type="term" value="F:electron transfer activity"/>
    <property type="evidence" value="ECO:0007669"/>
    <property type="project" value="InterPro"/>
</dbReference>
<organism evidence="2 3">
    <name type="scientific">Vibrio splendidus</name>
    <dbReference type="NCBI Taxonomy" id="29497"/>
    <lineage>
        <taxon>Bacteria</taxon>
        <taxon>Pseudomonadati</taxon>
        <taxon>Pseudomonadota</taxon>
        <taxon>Gammaproteobacteria</taxon>
        <taxon>Vibrionales</taxon>
        <taxon>Vibrionaceae</taxon>
        <taxon>Vibrio</taxon>
    </lineage>
</organism>
<dbReference type="GO" id="GO:0005506">
    <property type="term" value="F:iron ion binding"/>
    <property type="evidence" value="ECO:0007669"/>
    <property type="project" value="InterPro"/>
</dbReference>
<dbReference type="InterPro" id="IPR002321">
    <property type="entry name" value="Cyt_c_II"/>
</dbReference>
<proteinExistence type="predicted"/>
<comment type="caution">
    <text evidence="2">The sequence shown here is derived from an EMBL/GenBank/DDBJ whole genome shotgun (WGS) entry which is preliminary data.</text>
</comment>
<dbReference type="PROSITE" id="PS51009">
    <property type="entry name" value="CYTCII"/>
    <property type="match status" value="1"/>
</dbReference>
<dbReference type="AlphaFoldDB" id="A0A2N7C7Q1"/>
<evidence type="ECO:0000256" key="1">
    <source>
        <dbReference type="SAM" id="SignalP"/>
    </source>
</evidence>
<feature type="signal peptide" evidence="1">
    <location>
        <begin position="1"/>
        <end position="23"/>
    </location>
</feature>
<dbReference type="Pfam" id="PF01322">
    <property type="entry name" value="Cytochrom_C_2"/>
    <property type="match status" value="1"/>
</dbReference>
<dbReference type="RefSeq" id="WP_102483451.1">
    <property type="nucleotide sequence ID" value="NZ_CAWNVS010000036.1"/>
</dbReference>
<dbReference type="GO" id="GO:0020037">
    <property type="term" value="F:heme binding"/>
    <property type="evidence" value="ECO:0007669"/>
    <property type="project" value="InterPro"/>
</dbReference>
<evidence type="ECO:0000313" key="2">
    <source>
        <dbReference type="EMBL" id="PMF16906.1"/>
    </source>
</evidence>
<sequence length="145" mass="16040">MKKFTIALIIALPTIALPMISIAAADVVNNRQQAFSSIEEVSKQVDSELNNSDVDWLKVGELSDMLVEHGTVLNASFAEGDTGGKAKKEIWSKPEKFNQLMLQMNQGFAELYQASVEQDLSSAEQGLDSANNTCKGCHRTYRSRW</sequence>
<reference evidence="3" key="1">
    <citation type="submission" date="2016-07" db="EMBL/GenBank/DDBJ databases">
        <title>Nontailed viruses are major unrecognized killers of bacteria in the ocean.</title>
        <authorList>
            <person name="Kauffman K."/>
            <person name="Hussain F."/>
            <person name="Yang J."/>
            <person name="Arevalo P."/>
            <person name="Brown J."/>
            <person name="Cutler M."/>
            <person name="Kelly L."/>
            <person name="Polz M.F."/>
        </authorList>
    </citation>
    <scope>NUCLEOTIDE SEQUENCE [LARGE SCALE GENOMIC DNA]</scope>
    <source>
        <strain evidence="3">10N.286.54.F3</strain>
    </source>
</reference>
<dbReference type="Gene3D" id="1.20.120.10">
    <property type="entry name" value="Cytochrome c/b562"/>
    <property type="match status" value="1"/>
</dbReference>
<feature type="chain" id="PRO_5018006412" evidence="1">
    <location>
        <begin position="24"/>
        <end position="145"/>
    </location>
</feature>
<dbReference type="InterPro" id="IPR010980">
    <property type="entry name" value="Cyt_c/b562"/>
</dbReference>
<dbReference type="SUPFAM" id="SSF47175">
    <property type="entry name" value="Cytochromes"/>
    <property type="match status" value="1"/>
</dbReference>
<accession>A0A2N7C7Q1</accession>
<keyword evidence="1" id="KW-0732">Signal</keyword>
<dbReference type="GO" id="GO:0022900">
    <property type="term" value="P:electron transport chain"/>
    <property type="evidence" value="ECO:0007669"/>
    <property type="project" value="InterPro"/>
</dbReference>
<dbReference type="Proteomes" id="UP000235405">
    <property type="component" value="Unassembled WGS sequence"/>
</dbReference>